<dbReference type="InterPro" id="IPR013783">
    <property type="entry name" value="Ig-like_fold"/>
</dbReference>
<name>A0A7I8KJ45_SPIIN</name>
<organism evidence="2 3">
    <name type="scientific">Spirodela intermedia</name>
    <name type="common">Intermediate duckweed</name>
    <dbReference type="NCBI Taxonomy" id="51605"/>
    <lineage>
        <taxon>Eukaryota</taxon>
        <taxon>Viridiplantae</taxon>
        <taxon>Streptophyta</taxon>
        <taxon>Embryophyta</taxon>
        <taxon>Tracheophyta</taxon>
        <taxon>Spermatophyta</taxon>
        <taxon>Magnoliopsida</taxon>
        <taxon>Liliopsida</taxon>
        <taxon>Araceae</taxon>
        <taxon>Lemnoideae</taxon>
        <taxon>Spirodela</taxon>
    </lineage>
</organism>
<dbReference type="Proteomes" id="UP000663760">
    <property type="component" value="Chromosome 6"/>
</dbReference>
<sequence>MAGSPKSGGGDGDSGSSSGKAGAGSGAQCLCSPTTHRGSFRCRHHRSSSSAWSRRSDSLPADAKGGSSISQKLG</sequence>
<dbReference type="Gene3D" id="2.60.40.10">
    <property type="entry name" value="Immunoglobulins"/>
    <property type="match status" value="1"/>
</dbReference>
<accession>A0A7I8KJ45</accession>
<feature type="compositionally biased region" description="Basic residues" evidence="1">
    <location>
        <begin position="38"/>
        <end position="47"/>
    </location>
</feature>
<dbReference type="EMBL" id="LR746269">
    <property type="protein sequence ID" value="CAA7397797.1"/>
    <property type="molecule type" value="Genomic_DNA"/>
</dbReference>
<evidence type="ECO:0000313" key="2">
    <source>
        <dbReference type="EMBL" id="CAA7397797.1"/>
    </source>
</evidence>
<keyword evidence="3" id="KW-1185">Reference proteome</keyword>
<reference evidence="2" key="1">
    <citation type="submission" date="2020-02" db="EMBL/GenBank/DDBJ databases">
        <authorList>
            <person name="Scholz U."/>
            <person name="Mascher M."/>
            <person name="Fiebig A."/>
        </authorList>
    </citation>
    <scope>NUCLEOTIDE SEQUENCE</scope>
</reference>
<evidence type="ECO:0000313" key="3">
    <source>
        <dbReference type="Proteomes" id="UP000663760"/>
    </source>
</evidence>
<gene>
    <name evidence="2" type="ORF">SI8410_06008462</name>
</gene>
<proteinExistence type="predicted"/>
<dbReference type="AlphaFoldDB" id="A0A7I8KJ45"/>
<protein>
    <submittedName>
        <fullName evidence="2">Uncharacterized protein</fullName>
    </submittedName>
</protein>
<feature type="compositionally biased region" description="Gly residues" evidence="1">
    <location>
        <begin position="1"/>
        <end position="13"/>
    </location>
</feature>
<feature type="region of interest" description="Disordered" evidence="1">
    <location>
        <begin position="1"/>
        <end position="74"/>
    </location>
</feature>
<dbReference type="PANTHER" id="PTHR33132:SF132">
    <property type="entry name" value="SERINE-RICH PROTEIN"/>
    <property type="match status" value="1"/>
</dbReference>
<dbReference type="PANTHER" id="PTHR33132">
    <property type="entry name" value="OSJNBB0118P14.9 PROTEIN"/>
    <property type="match status" value="1"/>
</dbReference>
<evidence type="ECO:0000256" key="1">
    <source>
        <dbReference type="SAM" id="MobiDB-lite"/>
    </source>
</evidence>